<evidence type="ECO:0000256" key="1">
    <source>
        <dbReference type="SAM" id="MobiDB-lite"/>
    </source>
</evidence>
<feature type="compositionally biased region" description="Basic and acidic residues" evidence="1">
    <location>
        <begin position="1"/>
        <end position="24"/>
    </location>
</feature>
<sequence length="553" mass="61646">MADHEGHPEAEHPDHGQVTDRSSEAPKLSGIDEGFTAMAEEGTGCVFIEYVPEEPSMTHRPSSHLGVSSECPPNSNAQNDRVHVPRENQPSDHSLADARVTVPSTASTVIGPMGNMQVDEACWIDNTPSVAASPKTPTRGHTDPRYVVFPDYPRVSYSLSPETGLAEIIEESRPPIKHDTPSTVASPSLVRSAVGQSLPGTPGAQDQMEVDFEDKHSPAKTPKIRALALKHIRGPTSALPAHLRETIEQWHEKNPREKPEWALRISLSTIRNWDNFKVFSRNGEECDLSVFQIFVTAPAGTKSFSYAVMILHSEGCRDQFVGISMRRPGIGKAKGNSQMKHVTGSYLIVWDETEDRWEGEIAAVRLSYAKSAESTEQKLLFWPSIFDNSTGFIEPYRLKREKRDFTGDVEKELMSPPPIRPRKQRRVLIDDAGSPNPTLTFEGVQRRLDFNPEVRVKFSTADTVRYFPLDGCNVSVLFKKERQFYAVMKSPMDTESGLSCKINGLEEARFIGENCGDEWDILCKDIWKLTISDDGPHLLEVQPAGVQQANEEK</sequence>
<feature type="compositionally biased region" description="Basic and acidic residues" evidence="1">
    <location>
        <begin position="80"/>
        <end position="96"/>
    </location>
</feature>
<reference evidence="2" key="1">
    <citation type="submission" date="2022-11" db="EMBL/GenBank/DDBJ databases">
        <authorList>
            <person name="Petersen C."/>
        </authorList>
    </citation>
    <scope>NUCLEOTIDE SEQUENCE</scope>
    <source>
        <strain evidence="2">IBT 21917</strain>
    </source>
</reference>
<gene>
    <name evidence="2" type="ORF">N7492_007610</name>
</gene>
<name>A0A9W9I045_9EURO</name>
<organism evidence="2 3">
    <name type="scientific">Penicillium capsulatum</name>
    <dbReference type="NCBI Taxonomy" id="69766"/>
    <lineage>
        <taxon>Eukaryota</taxon>
        <taxon>Fungi</taxon>
        <taxon>Dikarya</taxon>
        <taxon>Ascomycota</taxon>
        <taxon>Pezizomycotina</taxon>
        <taxon>Eurotiomycetes</taxon>
        <taxon>Eurotiomycetidae</taxon>
        <taxon>Eurotiales</taxon>
        <taxon>Aspergillaceae</taxon>
        <taxon>Penicillium</taxon>
    </lineage>
</organism>
<dbReference type="OrthoDB" id="4450707at2759"/>
<evidence type="ECO:0000313" key="2">
    <source>
        <dbReference type="EMBL" id="KAJ5162218.1"/>
    </source>
</evidence>
<comment type="caution">
    <text evidence="2">The sequence shown here is derived from an EMBL/GenBank/DDBJ whole genome shotgun (WGS) entry which is preliminary data.</text>
</comment>
<dbReference type="EMBL" id="JAPQKO010000005">
    <property type="protein sequence ID" value="KAJ5162218.1"/>
    <property type="molecule type" value="Genomic_DNA"/>
</dbReference>
<accession>A0A9W9I045</accession>
<proteinExistence type="predicted"/>
<feature type="region of interest" description="Disordered" evidence="1">
    <location>
        <begin position="56"/>
        <end position="99"/>
    </location>
</feature>
<keyword evidence="3" id="KW-1185">Reference proteome</keyword>
<dbReference type="Proteomes" id="UP001146351">
    <property type="component" value="Unassembled WGS sequence"/>
</dbReference>
<protein>
    <submittedName>
        <fullName evidence="2">Uncharacterized protein</fullName>
    </submittedName>
</protein>
<reference evidence="2" key="2">
    <citation type="journal article" date="2023" name="IMA Fungus">
        <title>Comparative genomic study of the Penicillium genus elucidates a diverse pangenome and 15 lateral gene transfer events.</title>
        <authorList>
            <person name="Petersen C."/>
            <person name="Sorensen T."/>
            <person name="Nielsen M.R."/>
            <person name="Sondergaard T.E."/>
            <person name="Sorensen J.L."/>
            <person name="Fitzpatrick D.A."/>
            <person name="Frisvad J.C."/>
            <person name="Nielsen K.L."/>
        </authorList>
    </citation>
    <scope>NUCLEOTIDE SEQUENCE</scope>
    <source>
        <strain evidence="2">IBT 21917</strain>
    </source>
</reference>
<dbReference type="AlphaFoldDB" id="A0A9W9I045"/>
<evidence type="ECO:0000313" key="3">
    <source>
        <dbReference type="Proteomes" id="UP001146351"/>
    </source>
</evidence>
<feature type="region of interest" description="Disordered" evidence="1">
    <location>
        <begin position="1"/>
        <end position="28"/>
    </location>
</feature>